<evidence type="ECO:0000256" key="9">
    <source>
        <dbReference type="HAMAP-Rule" id="MF_00183"/>
    </source>
</evidence>
<comment type="catalytic activity">
    <reaction evidence="8">
        <text>2-C-methyl-D-erythritol 4-phosphate + NADP(+) = 1-deoxy-D-xylulose 5-phosphate + NADPH + H(+)</text>
        <dbReference type="Rhea" id="RHEA:13717"/>
        <dbReference type="ChEBI" id="CHEBI:15378"/>
        <dbReference type="ChEBI" id="CHEBI:57783"/>
        <dbReference type="ChEBI" id="CHEBI:57792"/>
        <dbReference type="ChEBI" id="CHEBI:58262"/>
        <dbReference type="ChEBI" id="CHEBI:58349"/>
        <dbReference type="EC" id="1.1.1.267"/>
    </reaction>
    <physiologicalReaction direction="right-to-left" evidence="8">
        <dbReference type="Rhea" id="RHEA:13719"/>
    </physiologicalReaction>
</comment>
<dbReference type="NCBIfam" id="TIGR00243">
    <property type="entry name" value="Dxr"/>
    <property type="match status" value="1"/>
</dbReference>
<evidence type="ECO:0000259" key="11">
    <source>
        <dbReference type="Pfam" id="PF08436"/>
    </source>
</evidence>
<dbReference type="PANTHER" id="PTHR30525:SF0">
    <property type="entry name" value="1-DEOXY-D-XYLULOSE 5-PHOSPHATE REDUCTOISOMERASE, CHLOROPLASTIC"/>
    <property type="match status" value="1"/>
</dbReference>
<dbReference type="PANTHER" id="PTHR30525">
    <property type="entry name" value="1-DEOXY-D-XYLULOSE 5-PHOSPHATE REDUCTOISOMERASE"/>
    <property type="match status" value="1"/>
</dbReference>
<keyword evidence="4 9" id="KW-0521">NADP</keyword>
<feature type="domain" description="1-deoxy-D-xylulose 5-phosphate reductoisomerase C-terminal" evidence="11">
    <location>
        <begin position="146"/>
        <end position="229"/>
    </location>
</feature>
<keyword evidence="9" id="KW-0460">Magnesium</keyword>
<accession>A0A964W2G2</accession>
<feature type="binding site" evidence="9">
    <location>
        <position position="13"/>
    </location>
    <ligand>
        <name>NADPH</name>
        <dbReference type="ChEBI" id="CHEBI:57783"/>
    </ligand>
</feature>
<feature type="binding site" evidence="9">
    <location>
        <position position="125"/>
    </location>
    <ligand>
        <name>1-deoxy-D-xylulose 5-phosphate</name>
        <dbReference type="ChEBI" id="CHEBI:57792"/>
    </ligand>
</feature>
<organism evidence="13 14">
    <name type="scientific">Clostridium chromiireducens</name>
    <dbReference type="NCBI Taxonomy" id="225345"/>
    <lineage>
        <taxon>Bacteria</taxon>
        <taxon>Bacillati</taxon>
        <taxon>Bacillota</taxon>
        <taxon>Clostridia</taxon>
        <taxon>Eubacteriales</taxon>
        <taxon>Clostridiaceae</taxon>
        <taxon>Clostridium</taxon>
    </lineage>
</organism>
<sequence>MRKISILGATGSIGTQTLDVIRKSDGELRLIGVTANTSVQKVIEIIKEFEPSYVGMMDHNSAEEIKKYCEEYNKNIEVLYGIGGLNKIASLNEIDIVVTSVVGMIGLEPTMKAIEAKKDIALANKETLVVAGEIVMKAAKENNVRIFPVDSEHSAIFQSLRGNDISTLGKIILTASGGPFRGKTTEELKNIKVEDALKHPKWNMGRKISIDSATLMNKGLEVIEAHWLFGCDYDNIQVTVHPQSIVHSMVEYTDGSIIAQLGAADMRLPIQYALNYEKREKVIADTIDFYEISQLTFEKPDLDTFKALDLSFRAGRIGGLMPTILNGANEAAVELFLNEKIKFLQIAELIEKCMKVFSDEVEKELNLENIIDLDRRVKEYIAEKAVL</sequence>
<feature type="binding site" evidence="9">
    <location>
        <position position="217"/>
    </location>
    <ligand>
        <name>1-deoxy-D-xylulose 5-phosphate</name>
        <dbReference type="ChEBI" id="CHEBI:57792"/>
    </ligand>
</feature>
<keyword evidence="6 9" id="KW-0464">Manganese</keyword>
<dbReference type="AlphaFoldDB" id="A0A964W2G2"/>
<feature type="binding site" evidence="9">
    <location>
        <position position="150"/>
    </location>
    <ligand>
        <name>Mn(2+)</name>
        <dbReference type="ChEBI" id="CHEBI:29035"/>
    </ligand>
</feature>
<dbReference type="Pfam" id="PF02670">
    <property type="entry name" value="DXP_reductoisom"/>
    <property type="match status" value="1"/>
</dbReference>
<evidence type="ECO:0000313" key="13">
    <source>
        <dbReference type="EMBL" id="MVX64491.1"/>
    </source>
</evidence>
<dbReference type="InterPro" id="IPR003821">
    <property type="entry name" value="DXP_reductoisomerase"/>
</dbReference>
<proteinExistence type="inferred from homology"/>
<dbReference type="GO" id="GO:0051484">
    <property type="term" value="P:isopentenyl diphosphate biosynthetic process, methylerythritol 4-phosphate pathway involved in terpenoid biosynthetic process"/>
    <property type="evidence" value="ECO:0007669"/>
    <property type="project" value="UniProtKB-ARBA"/>
</dbReference>
<dbReference type="Pfam" id="PF13288">
    <property type="entry name" value="DXPR_C"/>
    <property type="match status" value="1"/>
</dbReference>
<feature type="domain" description="1-deoxy-D-xylulose 5-phosphate reductoisomerase N-terminal" evidence="10">
    <location>
        <begin position="4"/>
        <end position="132"/>
    </location>
</feature>
<feature type="binding site" evidence="9">
    <location>
        <position position="221"/>
    </location>
    <ligand>
        <name>Mn(2+)</name>
        <dbReference type="ChEBI" id="CHEBI:29035"/>
    </ligand>
</feature>
<feature type="binding site" evidence="9">
    <location>
        <position position="218"/>
    </location>
    <ligand>
        <name>1-deoxy-D-xylulose 5-phosphate</name>
        <dbReference type="ChEBI" id="CHEBI:57792"/>
    </ligand>
</feature>
<feature type="binding site" evidence="9">
    <location>
        <position position="12"/>
    </location>
    <ligand>
        <name>NADPH</name>
        <dbReference type="ChEBI" id="CHEBI:57783"/>
    </ligand>
</feature>
<dbReference type="NCBIfam" id="NF009114">
    <property type="entry name" value="PRK12464.1"/>
    <property type="match status" value="1"/>
</dbReference>
<evidence type="ECO:0000313" key="14">
    <source>
        <dbReference type="Proteomes" id="UP000656077"/>
    </source>
</evidence>
<feature type="binding site" evidence="9">
    <location>
        <position position="199"/>
    </location>
    <ligand>
        <name>1-deoxy-D-xylulose 5-phosphate</name>
        <dbReference type="ChEBI" id="CHEBI:57792"/>
    </ligand>
</feature>
<feature type="binding site" evidence="9">
    <location>
        <position position="152"/>
    </location>
    <ligand>
        <name>Mn(2+)</name>
        <dbReference type="ChEBI" id="CHEBI:29035"/>
    </ligand>
</feature>
<dbReference type="PIRSF" id="PIRSF006205">
    <property type="entry name" value="Dxp_reductismrs"/>
    <property type="match status" value="1"/>
</dbReference>
<dbReference type="InterPro" id="IPR036169">
    <property type="entry name" value="DXPR_C_sf"/>
</dbReference>
<keyword evidence="5 9" id="KW-0560">Oxidoreductase</keyword>
<comment type="cofactor">
    <cofactor evidence="9">
        <name>Mg(2+)</name>
        <dbReference type="ChEBI" id="CHEBI:18420"/>
    </cofactor>
    <cofactor evidence="9">
        <name>Mn(2+)</name>
        <dbReference type="ChEBI" id="CHEBI:29035"/>
    </cofactor>
</comment>
<dbReference type="SUPFAM" id="SSF55347">
    <property type="entry name" value="Glyceraldehyde-3-phosphate dehydrogenase-like, C-terminal domain"/>
    <property type="match status" value="1"/>
</dbReference>
<evidence type="ECO:0000256" key="8">
    <source>
        <dbReference type="ARBA" id="ARBA00048543"/>
    </source>
</evidence>
<dbReference type="FunFam" id="3.40.50.720:FF:000045">
    <property type="entry name" value="1-deoxy-D-xylulose 5-phosphate reductoisomerase"/>
    <property type="match status" value="1"/>
</dbReference>
<feature type="binding site" evidence="9">
    <location>
        <position position="151"/>
    </location>
    <ligand>
        <name>1-deoxy-D-xylulose 5-phosphate</name>
        <dbReference type="ChEBI" id="CHEBI:57792"/>
    </ligand>
</feature>
<dbReference type="InterPro" id="IPR013512">
    <property type="entry name" value="DXP_reductoisomerase_N"/>
</dbReference>
<evidence type="ECO:0000256" key="4">
    <source>
        <dbReference type="ARBA" id="ARBA00022857"/>
    </source>
</evidence>
<feature type="binding site" evidence="9">
    <location>
        <position position="124"/>
    </location>
    <ligand>
        <name>NADPH</name>
        <dbReference type="ChEBI" id="CHEBI:57783"/>
    </ligand>
</feature>
<dbReference type="RefSeq" id="WP_160359414.1">
    <property type="nucleotide sequence ID" value="NZ_WSRQ01000018.1"/>
</dbReference>
<feature type="binding site" evidence="9">
    <location>
        <position position="10"/>
    </location>
    <ligand>
        <name>NADPH</name>
        <dbReference type="ChEBI" id="CHEBI:57783"/>
    </ligand>
</feature>
<evidence type="ECO:0000256" key="6">
    <source>
        <dbReference type="ARBA" id="ARBA00023211"/>
    </source>
</evidence>
<evidence type="ECO:0000259" key="10">
    <source>
        <dbReference type="Pfam" id="PF02670"/>
    </source>
</evidence>
<dbReference type="InterPro" id="IPR036291">
    <property type="entry name" value="NAD(P)-bd_dom_sf"/>
</dbReference>
<dbReference type="EMBL" id="WSRQ01000018">
    <property type="protein sequence ID" value="MVX64491.1"/>
    <property type="molecule type" value="Genomic_DNA"/>
</dbReference>
<comment type="caution">
    <text evidence="9">Lacks conserved residue(s) required for the propagation of feature annotation.</text>
</comment>
<dbReference type="GO" id="GO:0070402">
    <property type="term" value="F:NADPH binding"/>
    <property type="evidence" value="ECO:0007669"/>
    <property type="project" value="InterPro"/>
</dbReference>
<feature type="binding site" evidence="9">
    <location>
        <position position="126"/>
    </location>
    <ligand>
        <name>NADPH</name>
        <dbReference type="ChEBI" id="CHEBI:57783"/>
    </ligand>
</feature>
<evidence type="ECO:0000256" key="3">
    <source>
        <dbReference type="ARBA" id="ARBA00022723"/>
    </source>
</evidence>
<dbReference type="SUPFAM" id="SSF69055">
    <property type="entry name" value="1-deoxy-D-xylulose-5-phosphate reductoisomerase, C-terminal domain"/>
    <property type="match status" value="1"/>
</dbReference>
<dbReference type="Gene3D" id="1.10.1740.10">
    <property type="match status" value="1"/>
</dbReference>
<feature type="binding site" evidence="9">
    <location>
        <position position="152"/>
    </location>
    <ligand>
        <name>1-deoxy-D-xylulose 5-phosphate</name>
        <dbReference type="ChEBI" id="CHEBI:57792"/>
    </ligand>
</feature>
<dbReference type="SUPFAM" id="SSF51735">
    <property type="entry name" value="NAD(P)-binding Rossmann-fold domains"/>
    <property type="match status" value="1"/>
</dbReference>
<dbReference type="GO" id="GO:0030145">
    <property type="term" value="F:manganese ion binding"/>
    <property type="evidence" value="ECO:0007669"/>
    <property type="project" value="TreeGrafter"/>
</dbReference>
<protein>
    <recommendedName>
        <fullName evidence="9">1-deoxy-D-xylulose 5-phosphate reductoisomerase</fullName>
        <shortName evidence="9">DXP reductoisomerase</shortName>
        <ecNumber evidence="9">1.1.1.267</ecNumber>
    </recommendedName>
    <alternativeName>
        <fullName evidence="9">1-deoxyxylulose-5-phosphate reductoisomerase</fullName>
    </alternativeName>
    <alternativeName>
        <fullName evidence="9">2-C-methyl-D-erythritol 4-phosphate synthase</fullName>
    </alternativeName>
</protein>
<dbReference type="Proteomes" id="UP000656077">
    <property type="component" value="Unassembled WGS sequence"/>
</dbReference>
<dbReference type="InterPro" id="IPR013644">
    <property type="entry name" value="DXP_reductoisomerase_C"/>
</dbReference>
<comment type="pathway">
    <text evidence="1 9">Isoprenoid biosynthesis; isopentenyl diphosphate biosynthesis via DXP pathway; isopentenyl diphosphate from 1-deoxy-D-xylulose 5-phosphate: step 1/6.</text>
</comment>
<evidence type="ECO:0000256" key="7">
    <source>
        <dbReference type="ARBA" id="ARBA00023229"/>
    </source>
</evidence>
<dbReference type="HAMAP" id="MF_00183">
    <property type="entry name" value="DXP_reductoisom"/>
    <property type="match status" value="1"/>
</dbReference>
<evidence type="ECO:0000256" key="5">
    <source>
        <dbReference type="ARBA" id="ARBA00023002"/>
    </source>
</evidence>
<keyword evidence="3 9" id="KW-0479">Metal-binding</keyword>
<dbReference type="Pfam" id="PF08436">
    <property type="entry name" value="DXP_redisom_C"/>
    <property type="match status" value="1"/>
</dbReference>
<evidence type="ECO:0000259" key="12">
    <source>
        <dbReference type="Pfam" id="PF13288"/>
    </source>
</evidence>
<reference evidence="13" key="1">
    <citation type="submission" date="2019-12" db="EMBL/GenBank/DDBJ databases">
        <title>Microbes associate with the intestines of laboratory mice.</title>
        <authorList>
            <person name="Navarre W."/>
            <person name="Wong E."/>
        </authorList>
    </citation>
    <scope>NUCLEOTIDE SEQUENCE</scope>
    <source>
        <strain evidence="13">NM79_F5</strain>
    </source>
</reference>
<keyword evidence="7 9" id="KW-0414">Isoprene biosynthesis</keyword>
<comment type="caution">
    <text evidence="13">The sequence shown here is derived from an EMBL/GenBank/DDBJ whole genome shotgun (WGS) entry which is preliminary data.</text>
</comment>
<feature type="binding site" evidence="9">
    <location>
        <position position="11"/>
    </location>
    <ligand>
        <name>NADPH</name>
        <dbReference type="ChEBI" id="CHEBI:57783"/>
    </ligand>
</feature>
<dbReference type="GO" id="GO:0030604">
    <property type="term" value="F:1-deoxy-D-xylulose-5-phosphate reductoisomerase activity"/>
    <property type="evidence" value="ECO:0007669"/>
    <property type="project" value="UniProtKB-UniRule"/>
</dbReference>
<feature type="binding site" evidence="9">
    <location>
        <position position="221"/>
    </location>
    <ligand>
        <name>1-deoxy-D-xylulose 5-phosphate</name>
        <dbReference type="ChEBI" id="CHEBI:57792"/>
    </ligand>
</feature>
<comment type="similarity">
    <text evidence="2 9">Belongs to the DXR family.</text>
</comment>
<gene>
    <name evidence="9" type="primary">dxr</name>
    <name evidence="13" type="ORF">GKZ28_12400</name>
</gene>
<feature type="domain" description="DXP reductoisomerase C-terminal" evidence="12">
    <location>
        <begin position="261"/>
        <end position="379"/>
    </location>
</feature>
<feature type="binding site" evidence="9">
    <location>
        <position position="176"/>
    </location>
    <ligand>
        <name>1-deoxy-D-xylulose 5-phosphate</name>
        <dbReference type="ChEBI" id="CHEBI:57792"/>
    </ligand>
</feature>
<comment type="function">
    <text evidence="9">Catalyzes the NADPH-dependent rearrangement and reduction of 1-deoxy-D-xylulose-5-phosphate (DXP) to 2-C-methyl-D-erythritol 4-phosphate (MEP).</text>
</comment>
<feature type="binding site" evidence="9">
    <location>
        <position position="212"/>
    </location>
    <ligand>
        <name>1-deoxy-D-xylulose 5-phosphate</name>
        <dbReference type="ChEBI" id="CHEBI:57792"/>
    </ligand>
</feature>
<dbReference type="Gene3D" id="3.40.50.720">
    <property type="entry name" value="NAD(P)-binding Rossmann-like Domain"/>
    <property type="match status" value="1"/>
</dbReference>
<dbReference type="EC" id="1.1.1.267" evidence="9"/>
<feature type="binding site" evidence="9">
    <location>
        <position position="205"/>
    </location>
    <ligand>
        <name>NADPH</name>
        <dbReference type="ChEBI" id="CHEBI:57783"/>
    </ligand>
</feature>
<evidence type="ECO:0000256" key="1">
    <source>
        <dbReference type="ARBA" id="ARBA00005094"/>
    </source>
</evidence>
<name>A0A964W2G2_9CLOT</name>
<evidence type="ECO:0000256" key="2">
    <source>
        <dbReference type="ARBA" id="ARBA00006825"/>
    </source>
</evidence>
<dbReference type="InterPro" id="IPR026877">
    <property type="entry name" value="DXPR_C"/>
</dbReference>